<keyword evidence="14" id="KW-1185">Reference proteome</keyword>
<comment type="caution">
    <text evidence="13">The sequence shown here is derived from an EMBL/GenBank/DDBJ whole genome shotgun (WGS) entry which is preliminary data.</text>
</comment>
<evidence type="ECO:0000256" key="9">
    <source>
        <dbReference type="RuleBase" id="RU365093"/>
    </source>
</evidence>
<feature type="coiled-coil region" evidence="10">
    <location>
        <begin position="169"/>
        <end position="210"/>
    </location>
</feature>
<dbReference type="PANTHER" id="PTHR30386">
    <property type="entry name" value="MEMBRANE FUSION SUBUNIT OF EMRAB-TOLC MULTIDRUG EFFLUX PUMP"/>
    <property type="match status" value="1"/>
</dbReference>
<dbReference type="GO" id="GO:0005886">
    <property type="term" value="C:plasma membrane"/>
    <property type="evidence" value="ECO:0007669"/>
    <property type="project" value="UniProtKB-SubCell"/>
</dbReference>
<keyword evidence="3 9" id="KW-0813">Transport</keyword>
<evidence type="ECO:0000256" key="5">
    <source>
        <dbReference type="ARBA" id="ARBA00022519"/>
    </source>
</evidence>
<proteinExistence type="inferred from homology"/>
<dbReference type="RefSeq" id="WP_132828537.1">
    <property type="nucleotide sequence ID" value="NZ_SMFP01000004.1"/>
</dbReference>
<feature type="coiled-coil region" evidence="10">
    <location>
        <begin position="235"/>
        <end position="298"/>
    </location>
</feature>
<name>A0A4R5EVX4_9RHOB</name>
<keyword evidence="4 9" id="KW-1003">Cell membrane</keyword>
<dbReference type="NCBIfam" id="TIGR01843">
    <property type="entry name" value="type_I_hlyD"/>
    <property type="match status" value="1"/>
</dbReference>
<evidence type="ECO:0000313" key="14">
    <source>
        <dbReference type="Proteomes" id="UP000294662"/>
    </source>
</evidence>
<evidence type="ECO:0000256" key="8">
    <source>
        <dbReference type="ARBA" id="ARBA00023136"/>
    </source>
</evidence>
<dbReference type="Gene3D" id="2.40.50.100">
    <property type="match status" value="1"/>
</dbReference>
<dbReference type="InterPro" id="IPR050739">
    <property type="entry name" value="MFP"/>
</dbReference>
<gene>
    <name evidence="13" type="ORF">E1B25_08145</name>
</gene>
<keyword evidence="7 9" id="KW-1133">Transmembrane helix</keyword>
<evidence type="ECO:0000256" key="4">
    <source>
        <dbReference type="ARBA" id="ARBA00022475"/>
    </source>
</evidence>
<evidence type="ECO:0000256" key="1">
    <source>
        <dbReference type="ARBA" id="ARBA00004377"/>
    </source>
</evidence>
<evidence type="ECO:0000259" key="11">
    <source>
        <dbReference type="Pfam" id="PF25994"/>
    </source>
</evidence>
<dbReference type="GO" id="GO:0015031">
    <property type="term" value="P:protein transport"/>
    <property type="evidence" value="ECO:0007669"/>
    <property type="project" value="InterPro"/>
</dbReference>
<comment type="subcellular location">
    <subcellularLocation>
        <location evidence="1 9">Cell inner membrane</location>
        <topology evidence="1 9">Single-pass membrane protein</topology>
    </subcellularLocation>
</comment>
<evidence type="ECO:0000256" key="2">
    <source>
        <dbReference type="ARBA" id="ARBA00009477"/>
    </source>
</evidence>
<dbReference type="OrthoDB" id="9810980at2"/>
<dbReference type="Gene3D" id="2.40.30.170">
    <property type="match status" value="1"/>
</dbReference>
<evidence type="ECO:0000259" key="12">
    <source>
        <dbReference type="Pfam" id="PF26002"/>
    </source>
</evidence>
<dbReference type="Pfam" id="PF26002">
    <property type="entry name" value="Beta-barrel_AprE"/>
    <property type="match status" value="1"/>
</dbReference>
<feature type="transmembrane region" description="Helical" evidence="9">
    <location>
        <begin position="27"/>
        <end position="54"/>
    </location>
</feature>
<dbReference type="InterPro" id="IPR010129">
    <property type="entry name" value="T1SS_HlyD"/>
</dbReference>
<evidence type="ECO:0000313" key="13">
    <source>
        <dbReference type="EMBL" id="TDE39138.1"/>
    </source>
</evidence>
<feature type="domain" description="AprE-like long alpha-helical hairpin" evidence="11">
    <location>
        <begin position="102"/>
        <end position="291"/>
    </location>
</feature>
<keyword evidence="6 9" id="KW-0812">Transmembrane</keyword>
<dbReference type="Pfam" id="PF25994">
    <property type="entry name" value="HH_AprE"/>
    <property type="match status" value="1"/>
</dbReference>
<evidence type="ECO:0000256" key="3">
    <source>
        <dbReference type="ARBA" id="ARBA00022448"/>
    </source>
</evidence>
<comment type="similarity">
    <text evidence="2 9">Belongs to the membrane fusion protein (MFP) (TC 8.A.1) family.</text>
</comment>
<protein>
    <recommendedName>
        <fullName evidence="9">Membrane fusion protein (MFP) family protein</fullName>
    </recommendedName>
</protein>
<reference evidence="13 14" key="1">
    <citation type="submission" date="2019-03" db="EMBL/GenBank/DDBJ databases">
        <authorList>
            <person name="Zhang S."/>
        </authorList>
    </citation>
    <scope>NUCLEOTIDE SEQUENCE [LARGE SCALE GENOMIC DNA]</scope>
    <source>
        <strain evidence="13 14">S4J41</strain>
    </source>
</reference>
<dbReference type="PANTHER" id="PTHR30386:SF17">
    <property type="entry name" value="ALKALINE PROTEASE SECRETION PROTEIN APRE"/>
    <property type="match status" value="1"/>
</dbReference>
<dbReference type="InterPro" id="IPR058982">
    <property type="entry name" value="Beta-barrel_AprE"/>
</dbReference>
<dbReference type="EMBL" id="SMFP01000004">
    <property type="protein sequence ID" value="TDE39138.1"/>
    <property type="molecule type" value="Genomic_DNA"/>
</dbReference>
<dbReference type="InterPro" id="IPR058781">
    <property type="entry name" value="HH_AprE-like"/>
</dbReference>
<dbReference type="PRINTS" id="PR01490">
    <property type="entry name" value="RTXTOXIND"/>
</dbReference>
<dbReference type="Proteomes" id="UP000294662">
    <property type="component" value="Unassembled WGS sequence"/>
</dbReference>
<evidence type="ECO:0000256" key="6">
    <source>
        <dbReference type="ARBA" id="ARBA00022692"/>
    </source>
</evidence>
<organism evidence="13 14">
    <name type="scientific">Antarcticimicrobium sediminis</name>
    <dbReference type="NCBI Taxonomy" id="2546227"/>
    <lineage>
        <taxon>Bacteria</taxon>
        <taxon>Pseudomonadati</taxon>
        <taxon>Pseudomonadota</taxon>
        <taxon>Alphaproteobacteria</taxon>
        <taxon>Rhodobacterales</taxon>
        <taxon>Paracoccaceae</taxon>
        <taxon>Antarcticimicrobium</taxon>
    </lineage>
</organism>
<keyword evidence="10" id="KW-0175">Coiled coil</keyword>
<keyword evidence="8 9" id="KW-0472">Membrane</keyword>
<sequence length="446" mass="49490">MDLAKVTPSGPKTVAGRGWSARRPVMIGLLALLVLVGGFGGWAALSTIAGAVVVSGRVEVEQNRQVVQHLDGGEVAEILVHEGDLVAEGQTLIRLDPRDLASQLLIVEGQLFELMARRGRLEAERDETRDVTFDPVLLEVAEGRPEVAELIEGQRRLFHARRDSTAREIDQLDKRRGQITNQIEGIEAQQDSLKIQLDLIEEELANQQSLLDRGLAQATTVLNLRRTSANLDGTLGELKASKAQAEGRITEIEIEILKLGTTQREEAITRLRDLRYRELELAEQRRSLKDRLARLEVKAPVSGVVYGMRVHTPRSVIRAADPVLFLVPQDRPLVIAVQVDPIHIDEIHVGQPVRLRVSSLDQRHTPELTGKVTQISADAFQDDASGRSFYRAEIILDQGETDKLPEGKVLIPGMPVQAYVRTADRSPLAYLVKPLADYFTKAFRES</sequence>
<accession>A0A4R5EVX4</accession>
<feature type="domain" description="AprE-like beta-barrel" evidence="12">
    <location>
        <begin position="333"/>
        <end position="422"/>
    </location>
</feature>
<evidence type="ECO:0000256" key="7">
    <source>
        <dbReference type="ARBA" id="ARBA00022989"/>
    </source>
</evidence>
<dbReference type="AlphaFoldDB" id="A0A4R5EVX4"/>
<keyword evidence="5 9" id="KW-0997">Cell inner membrane</keyword>
<evidence type="ECO:0000256" key="10">
    <source>
        <dbReference type="SAM" id="Coils"/>
    </source>
</evidence>